<dbReference type="FunFam" id="1.25.40.10:FF:000112">
    <property type="entry name" value="FAM10 family protein"/>
    <property type="match status" value="1"/>
</dbReference>
<dbReference type="InterPro" id="IPR034649">
    <property type="entry name" value="Hip_N"/>
</dbReference>
<keyword evidence="3 6" id="KW-0802">TPR repeat</keyword>
<dbReference type="PANTHER" id="PTHR45883:SF2">
    <property type="entry name" value="HSC70-INTERACTING PROTEIN"/>
    <property type="match status" value="1"/>
</dbReference>
<dbReference type="EMBL" id="MNPL01000611">
    <property type="protein sequence ID" value="OQR79847.1"/>
    <property type="molecule type" value="Genomic_DNA"/>
</dbReference>
<feature type="region of interest" description="Disordered" evidence="7">
    <location>
        <begin position="41"/>
        <end position="89"/>
    </location>
</feature>
<dbReference type="SMART" id="SM00028">
    <property type="entry name" value="TPR"/>
    <property type="match status" value="3"/>
</dbReference>
<dbReference type="PANTHER" id="PTHR45883">
    <property type="entry name" value="HSC70-INTERACTING PROTEIN"/>
    <property type="match status" value="1"/>
</dbReference>
<proteinExistence type="inferred from homology"/>
<feature type="region of interest" description="Disordered" evidence="7">
    <location>
        <begin position="227"/>
        <end position="270"/>
    </location>
</feature>
<feature type="repeat" description="TPR" evidence="6">
    <location>
        <begin position="144"/>
        <end position="177"/>
    </location>
</feature>
<comment type="similarity">
    <text evidence="1">Belongs to the FAM10 family.</text>
</comment>
<protein>
    <submittedName>
        <fullName evidence="9">Heat shock 70kD protein binding protein-like</fullName>
    </submittedName>
</protein>
<feature type="compositionally biased region" description="Acidic residues" evidence="7">
    <location>
        <begin position="67"/>
        <end position="89"/>
    </location>
</feature>
<dbReference type="Pfam" id="PF18253">
    <property type="entry name" value="HipN"/>
    <property type="match status" value="1"/>
</dbReference>
<evidence type="ECO:0000313" key="9">
    <source>
        <dbReference type="EMBL" id="OQR79847.1"/>
    </source>
</evidence>
<dbReference type="GO" id="GO:0030544">
    <property type="term" value="F:Hsp70 protein binding"/>
    <property type="evidence" value="ECO:0007669"/>
    <property type="project" value="TreeGrafter"/>
</dbReference>
<dbReference type="AlphaFoldDB" id="A0A1V9Y262"/>
<dbReference type="OrthoDB" id="533763at2759"/>
<comment type="caution">
    <text evidence="9">The sequence shown here is derived from an EMBL/GenBank/DDBJ whole genome shotgun (WGS) entry which is preliminary data.</text>
</comment>
<dbReference type="InterPro" id="IPR019734">
    <property type="entry name" value="TPR_rpt"/>
</dbReference>
<feature type="compositionally biased region" description="Basic residues" evidence="7">
    <location>
        <begin position="227"/>
        <end position="236"/>
    </location>
</feature>
<evidence type="ECO:0000256" key="6">
    <source>
        <dbReference type="PROSITE-ProRule" id="PRU00339"/>
    </source>
</evidence>
<evidence type="ECO:0000256" key="7">
    <source>
        <dbReference type="SAM" id="MobiDB-lite"/>
    </source>
</evidence>
<dbReference type="Gene3D" id="6.10.250.3420">
    <property type="match status" value="1"/>
</dbReference>
<evidence type="ECO:0000259" key="8">
    <source>
        <dbReference type="Pfam" id="PF18253"/>
    </source>
</evidence>
<dbReference type="FunCoup" id="A0A1V9Y262">
    <property type="interactions" value="1466"/>
</dbReference>
<dbReference type="GO" id="GO:0005634">
    <property type="term" value="C:nucleus"/>
    <property type="evidence" value="ECO:0007669"/>
    <property type="project" value="UniProtKB-ARBA"/>
</dbReference>
<evidence type="ECO:0000313" key="10">
    <source>
        <dbReference type="Proteomes" id="UP000192247"/>
    </source>
</evidence>
<keyword evidence="9" id="KW-0346">Stress response</keyword>
<dbReference type="Proteomes" id="UP000192247">
    <property type="component" value="Unassembled WGS sequence"/>
</dbReference>
<reference evidence="9 10" key="1">
    <citation type="journal article" date="2017" name="Gigascience">
        <title>Draft genome of the honey bee ectoparasitic mite, Tropilaelaps mercedesae, is shaped by the parasitic life history.</title>
        <authorList>
            <person name="Dong X."/>
            <person name="Armstrong S.D."/>
            <person name="Xia D."/>
            <person name="Makepeace B.L."/>
            <person name="Darby A.C."/>
            <person name="Kadowaki T."/>
        </authorList>
    </citation>
    <scope>NUCLEOTIDE SEQUENCE [LARGE SCALE GENOMIC DNA]</scope>
    <source>
        <strain evidence="9">Wuxi-XJTLU</strain>
    </source>
</reference>
<comment type="subunit">
    <text evidence="5">Homotetramer. Interacts with Hsc70 as well as DNAJ homologs and Hsp90.</text>
</comment>
<evidence type="ECO:0000256" key="2">
    <source>
        <dbReference type="ARBA" id="ARBA00022737"/>
    </source>
</evidence>
<dbReference type="Gene3D" id="1.25.40.10">
    <property type="entry name" value="Tetratricopeptide repeat domain"/>
    <property type="match status" value="1"/>
</dbReference>
<dbReference type="CDD" id="cd14438">
    <property type="entry name" value="Hip_N"/>
    <property type="match status" value="1"/>
</dbReference>
<keyword evidence="2" id="KW-0677">Repeat</keyword>
<dbReference type="STRING" id="418985.A0A1V9Y262"/>
<evidence type="ECO:0000256" key="3">
    <source>
        <dbReference type="ARBA" id="ARBA00022803"/>
    </source>
</evidence>
<dbReference type="Gene3D" id="1.10.260.100">
    <property type="match status" value="1"/>
</dbReference>
<dbReference type="FunFam" id="6.10.250.3420:FF:000001">
    <property type="entry name" value="Hsc70-interacting protein-like protein"/>
    <property type="match status" value="1"/>
</dbReference>
<dbReference type="GO" id="GO:1902494">
    <property type="term" value="C:catalytic complex"/>
    <property type="evidence" value="ECO:0007669"/>
    <property type="project" value="UniProtKB-ARBA"/>
</dbReference>
<evidence type="ECO:0000256" key="4">
    <source>
        <dbReference type="ARBA" id="ARBA00037033"/>
    </source>
</evidence>
<organism evidence="9 10">
    <name type="scientific">Tropilaelaps mercedesae</name>
    <dbReference type="NCBI Taxonomy" id="418985"/>
    <lineage>
        <taxon>Eukaryota</taxon>
        <taxon>Metazoa</taxon>
        <taxon>Ecdysozoa</taxon>
        <taxon>Arthropoda</taxon>
        <taxon>Chelicerata</taxon>
        <taxon>Arachnida</taxon>
        <taxon>Acari</taxon>
        <taxon>Parasitiformes</taxon>
        <taxon>Mesostigmata</taxon>
        <taxon>Gamasina</taxon>
        <taxon>Dermanyssoidea</taxon>
        <taxon>Laelapidae</taxon>
        <taxon>Tropilaelaps</taxon>
    </lineage>
</organism>
<dbReference type="GO" id="GO:0046983">
    <property type="term" value="F:protein dimerization activity"/>
    <property type="evidence" value="ECO:0007669"/>
    <property type="project" value="InterPro"/>
</dbReference>
<comment type="function">
    <text evidence="4">One HIP oligomer binds the ATPase domains of at least two HSC70 molecules dependent on activation of the HSC70 ATPase by HSP40. Stabilizes the ADP state of HSC70 that has a high affinity for substrate protein. Through its own chaperone activity, it may contribute to the interaction of HSC70 with various target proteins.</text>
</comment>
<dbReference type="PROSITE" id="PS50005">
    <property type="entry name" value="TPR"/>
    <property type="match status" value="1"/>
</dbReference>
<feature type="compositionally biased region" description="Basic and acidic residues" evidence="7">
    <location>
        <begin position="237"/>
        <end position="261"/>
    </location>
</feature>
<accession>A0A1V9Y262</accession>
<keyword evidence="10" id="KW-1185">Reference proteome</keyword>
<evidence type="ECO:0000256" key="5">
    <source>
        <dbReference type="ARBA" id="ARBA00064040"/>
    </source>
</evidence>
<evidence type="ECO:0000256" key="1">
    <source>
        <dbReference type="ARBA" id="ARBA00009015"/>
    </source>
</evidence>
<gene>
    <name evidence="9" type="ORF">BIW11_02494</name>
</gene>
<dbReference type="InterPro" id="IPR011990">
    <property type="entry name" value="TPR-like_helical_dom_sf"/>
</dbReference>
<feature type="compositionally biased region" description="Basic and acidic residues" evidence="7">
    <location>
        <begin position="53"/>
        <end position="63"/>
    </location>
</feature>
<dbReference type="InParanoid" id="A0A1V9Y262"/>
<dbReference type="SUPFAM" id="SSF48452">
    <property type="entry name" value="TPR-like"/>
    <property type="match status" value="1"/>
</dbReference>
<sequence length="347" mass="38316">MDPQDIAKLKALVELLKAKPETLNVPDLAFFKSYLESLGARVPKQTSGADAQADTRKPEETKADGPTVEEESEESDVELDEVGVISEDEDLELEMGEAEKEVTEADAEKLSEIRGQASEASNEGNLDEALKLWTEAIKLNPKGSALFAKRAQVLLNMNKPKNAIKDASRAIELNPDQPLAFRVRGRSHGLLGHWEEAASDLNISLKIDYSEEANEWLKEVAGNAKKLRDHKRKIERKRADREVRDRQERVRRAQEERKKTETPSAGTIPGAAAQNLFGMAGNMPRDMEARLAAALQDPEIVSAFQDAEIAAAFEDISANSANLVKYQRNPKVMAVLAMVVSKMGITM</sequence>
<feature type="domain" description="Hsp70-interacting protein N-terminal" evidence="8">
    <location>
        <begin position="2"/>
        <end position="43"/>
    </location>
</feature>
<name>A0A1V9Y262_9ACAR</name>